<dbReference type="Proteomes" id="UP000017813">
    <property type="component" value="Unassembled WGS sequence"/>
</dbReference>
<dbReference type="HOGENOM" id="CLU_056157_0_0_4"/>
<organism evidence="2 3">
    <name type="scientific">Simonsiella muelleri ATCC 29453</name>
    <dbReference type="NCBI Taxonomy" id="641147"/>
    <lineage>
        <taxon>Bacteria</taxon>
        <taxon>Pseudomonadati</taxon>
        <taxon>Pseudomonadota</taxon>
        <taxon>Betaproteobacteria</taxon>
        <taxon>Neisseriales</taxon>
        <taxon>Neisseriaceae</taxon>
        <taxon>Simonsiella</taxon>
    </lineage>
</organism>
<dbReference type="InterPro" id="IPR010653">
    <property type="entry name" value="NlpB/DapX"/>
</dbReference>
<comment type="caution">
    <text evidence="2">The sequence shown here is derived from an EMBL/GenBank/DDBJ whole genome shotgun (WGS) entry which is preliminary data.</text>
</comment>
<evidence type="ECO:0000313" key="2">
    <source>
        <dbReference type="EMBL" id="EFG30395.2"/>
    </source>
</evidence>
<protein>
    <recommendedName>
        <fullName evidence="4">Lipoprotein</fullName>
    </recommendedName>
</protein>
<sequence length="393" mass="44242">MELFLKGSLKKTSNGKIIIMKNQLKIITLMLTATTLAACSTSDKNKLDYQSANNKVRSLEIPPDLRDPRQGDLYTLPTGVKADPNALKSNPAAATRSSQVLTPVKNAQIQRSGTQRWLHIDDKDNTELWALLRAFWQENGFTLESEEPQAGIMETDWAENRAKLPNQGVRKLFDKVGLGGVYTTSERDKFMIRMELNNKGGYDIFFTHKGLEEVYDSKKEDRTAWQPRANDPNLEAAFLSRFMQYLGVDEATAQQQTRTQNDQQTGSQFAKLENNSVLVYGEAERNVNRIGSALDRVGLIVQNFVSERGMFVVRPAPKTSDVLKQANQKTGILDKMFGKKKETESTDTSAPQMFVALEQVSNGQRIHLLDQFGKPYQGADANKLLNNLYLQLR</sequence>
<reference evidence="2 3" key="1">
    <citation type="submission" date="2010-03" db="EMBL/GenBank/DDBJ databases">
        <authorList>
            <consortium name="The Broad Institute Genome Sequencing Platform"/>
            <person name="Ward D."/>
            <person name="Earl A."/>
            <person name="Feldgarden M."/>
            <person name="Gevers D."/>
            <person name="Young S."/>
            <person name="Zeng Q."/>
            <person name="Koehrsen M."/>
            <person name="Alvarado L."/>
            <person name="Berlin A.M."/>
            <person name="Borenstein D."/>
            <person name="Chapman S.B."/>
            <person name="Chen Z."/>
            <person name="Engels R."/>
            <person name="Freedman E."/>
            <person name="Gellesch M."/>
            <person name="Goldberg J."/>
            <person name="Griggs A."/>
            <person name="Gujja S."/>
            <person name="Heilman E.R."/>
            <person name="Heiman D.I."/>
            <person name="Hepburn T.A."/>
            <person name="Howarth C."/>
            <person name="Jen D."/>
            <person name="Larson L."/>
            <person name="Mehta T."/>
            <person name="Park D."/>
            <person name="Pearson M."/>
            <person name="Richards J."/>
            <person name="Roberts A."/>
            <person name="Saif S."/>
            <person name="Shea T.D."/>
            <person name="Shenoy N."/>
            <person name="Sisk P."/>
            <person name="Stolte C."/>
            <person name="Sykes S.N."/>
            <person name="Walk T."/>
            <person name="White J."/>
            <person name="Yandava C."/>
            <person name="Izard J."/>
            <person name="Baranova O.V."/>
            <person name="Blanton J.M."/>
            <person name="Tanner A.C."/>
            <person name="Dewhirst F."/>
            <person name="Haas B."/>
            <person name="Nusbaum C."/>
            <person name="Birren B."/>
        </authorList>
    </citation>
    <scope>NUCLEOTIDE SEQUENCE [LARGE SCALE GENOMIC DNA]</scope>
    <source>
        <strain evidence="2 3">ATCC 29453</strain>
    </source>
</reference>
<dbReference type="STRING" id="641147.HMPREF9021_01681"/>
<dbReference type="AlphaFoldDB" id="V9HB84"/>
<dbReference type="eggNOG" id="COG3317">
    <property type="taxonomic scope" value="Bacteria"/>
</dbReference>
<feature type="region of interest" description="Disordered" evidence="1">
    <location>
        <begin position="76"/>
        <end position="96"/>
    </location>
</feature>
<dbReference type="Gene3D" id="3.30.310.170">
    <property type="entry name" value="Outer membrane protein assembly factor BamC"/>
    <property type="match status" value="1"/>
</dbReference>
<evidence type="ECO:0000313" key="3">
    <source>
        <dbReference type="Proteomes" id="UP000017813"/>
    </source>
</evidence>
<name>V9HB84_9NEIS</name>
<reference evidence="2 3" key="2">
    <citation type="submission" date="2011-10" db="EMBL/GenBank/DDBJ databases">
        <title>The Genome Sequence of Simonsiella muelleri ATCC 29453.</title>
        <authorList>
            <consortium name="The Broad Institute Genome Sequencing Platform"/>
            <consortium name="The Broad Institute Genome Sequencing Center for Infectious Disease"/>
            <person name="Earl A."/>
            <person name="Ward D."/>
            <person name="Feldgarden M."/>
            <person name="Gevers D."/>
            <person name="Izard J."/>
            <person name="Baranova O.V."/>
            <person name="Blanton J.M."/>
            <person name="Tanner A.C."/>
            <person name="Dewhirst F."/>
            <person name="Young S.K."/>
            <person name="Zeng Q."/>
            <person name="Gargeya S."/>
            <person name="Fitzgerald M."/>
            <person name="Haas B."/>
            <person name="Abouelleil A."/>
            <person name="Alvarado L."/>
            <person name="Arachchi H.M."/>
            <person name="Berlin A."/>
            <person name="Brown A."/>
            <person name="Chapman S.B."/>
            <person name="Chen Z."/>
            <person name="Dunbar C."/>
            <person name="Freedman E."/>
            <person name="Gearin G."/>
            <person name="Goldberg J."/>
            <person name="Griggs A."/>
            <person name="Gujja S."/>
            <person name="Heiman D."/>
            <person name="Howarth C."/>
            <person name="Larson L."/>
            <person name="Lui A."/>
            <person name="MacDonald P.J.P."/>
            <person name="Montmayeur A."/>
            <person name="Murphy C."/>
            <person name="Neiman D."/>
            <person name="Pearson M."/>
            <person name="Priest M."/>
            <person name="Roberts A."/>
            <person name="Saif S."/>
            <person name="Shea T."/>
            <person name="Shenoy N."/>
            <person name="Sisk P."/>
            <person name="Stolte C."/>
            <person name="Sykes S."/>
            <person name="Wortman J."/>
            <person name="Nusbaum C."/>
            <person name="Birren B."/>
        </authorList>
    </citation>
    <scope>NUCLEOTIDE SEQUENCE [LARGE SCALE GENOMIC DNA]</scope>
    <source>
        <strain evidence="2 3">ATCC 29453</strain>
    </source>
</reference>
<proteinExistence type="predicted"/>
<dbReference type="Pfam" id="PF06804">
    <property type="entry name" value="Lipoprotein_18"/>
    <property type="match status" value="1"/>
</dbReference>
<keyword evidence="3" id="KW-1185">Reference proteome</keyword>
<dbReference type="EMBL" id="ADCY02000035">
    <property type="protein sequence ID" value="EFG30395.2"/>
    <property type="molecule type" value="Genomic_DNA"/>
</dbReference>
<evidence type="ECO:0008006" key="4">
    <source>
        <dbReference type="Google" id="ProtNLM"/>
    </source>
</evidence>
<gene>
    <name evidence="2" type="ORF">HMPREF9021_01681</name>
</gene>
<evidence type="ECO:0000256" key="1">
    <source>
        <dbReference type="SAM" id="MobiDB-lite"/>
    </source>
</evidence>
<accession>V9HB84</accession>
<dbReference type="InterPro" id="IPR042268">
    <property type="entry name" value="BamC_C"/>
</dbReference>